<gene>
    <name evidence="3" type="ORF">F2P56_015732</name>
</gene>
<proteinExistence type="predicted"/>
<name>A0A833XG96_JUGRE</name>
<organism evidence="3 4">
    <name type="scientific">Juglans regia</name>
    <name type="common">English walnut</name>
    <dbReference type="NCBI Taxonomy" id="51240"/>
    <lineage>
        <taxon>Eukaryota</taxon>
        <taxon>Viridiplantae</taxon>
        <taxon>Streptophyta</taxon>
        <taxon>Embryophyta</taxon>
        <taxon>Tracheophyta</taxon>
        <taxon>Spermatophyta</taxon>
        <taxon>Magnoliopsida</taxon>
        <taxon>eudicotyledons</taxon>
        <taxon>Gunneridae</taxon>
        <taxon>Pentapetalae</taxon>
        <taxon>rosids</taxon>
        <taxon>fabids</taxon>
        <taxon>Fagales</taxon>
        <taxon>Juglandaceae</taxon>
        <taxon>Juglans</taxon>
    </lineage>
</organism>
<reference evidence="3" key="1">
    <citation type="submission" date="2015-10" db="EMBL/GenBank/DDBJ databases">
        <authorList>
            <person name="Martinez-Garcia P.J."/>
            <person name="Crepeau M.W."/>
            <person name="Puiu D."/>
            <person name="Gonzalez-Ibeas D."/>
            <person name="Whalen J."/>
            <person name="Stevens K."/>
            <person name="Paul R."/>
            <person name="Butterfield T."/>
            <person name="Britton M."/>
            <person name="Reagan R."/>
            <person name="Chakraborty S."/>
            <person name="Walawage S.L."/>
            <person name="Vasquez-Gross H.A."/>
            <person name="Cardeno C."/>
            <person name="Famula R."/>
            <person name="Pratt K."/>
            <person name="Kuruganti S."/>
            <person name="Aradhya M.K."/>
            <person name="Leslie C.A."/>
            <person name="Dandekar A.M."/>
            <person name="Salzberg S.L."/>
            <person name="Wegrzyn J.L."/>
            <person name="Langley C.H."/>
            <person name="Neale D.B."/>
        </authorList>
    </citation>
    <scope>NUCLEOTIDE SEQUENCE</scope>
    <source>
        <tissue evidence="3">Leaves</tissue>
    </source>
</reference>
<sequence length="254" mass="27681">MVSSFASVVPPFVIPNITPLVFVKLVGTNYLNWTTQYVPILRSHDLLSIVDGSKACPSNYVLDSTDSGANNHITADLENLTLQQQPYHGNDKVIVDNGGDDTIVTNNTSSSIDALISNLSCESAVKDLGPLSYFLGIQVTNTANGLHLHQGKYAVDLLHRMKMVGAKPASTPCTTGGKLSKLSGDPPDDPTEYRTMVGALQYLTLTRPDLSYSVNHLCRFLHCPRTTHLTVAKRVLRYLKCTLQFGLQFSKGSL</sequence>
<dbReference type="Pfam" id="PF07727">
    <property type="entry name" value="RVT_2"/>
    <property type="match status" value="1"/>
</dbReference>
<dbReference type="PANTHER" id="PTHR11439:SF500">
    <property type="entry name" value="RNA-DIRECTED DNA POLYMERASE"/>
    <property type="match status" value="1"/>
</dbReference>
<dbReference type="PANTHER" id="PTHR11439">
    <property type="entry name" value="GAG-POL-RELATED RETROTRANSPOSON"/>
    <property type="match status" value="1"/>
</dbReference>
<feature type="region of interest" description="Disordered" evidence="1">
    <location>
        <begin position="168"/>
        <end position="188"/>
    </location>
</feature>
<dbReference type="InterPro" id="IPR013103">
    <property type="entry name" value="RVT_2"/>
</dbReference>
<feature type="domain" description="Reverse transcriptase Ty1/copia-type" evidence="2">
    <location>
        <begin position="87"/>
        <end position="173"/>
    </location>
</feature>
<evidence type="ECO:0000256" key="1">
    <source>
        <dbReference type="SAM" id="MobiDB-lite"/>
    </source>
</evidence>
<evidence type="ECO:0000313" key="4">
    <source>
        <dbReference type="Proteomes" id="UP000619265"/>
    </source>
</evidence>
<evidence type="ECO:0000313" key="3">
    <source>
        <dbReference type="EMBL" id="KAF5465754.1"/>
    </source>
</evidence>
<dbReference type="AlphaFoldDB" id="A0A833XG96"/>
<comment type="caution">
    <text evidence="3">The sequence shown here is derived from an EMBL/GenBank/DDBJ whole genome shotgun (WGS) entry which is preliminary data.</text>
</comment>
<reference evidence="3" key="2">
    <citation type="submission" date="2020-03" db="EMBL/GenBank/DDBJ databases">
        <title>Walnut 2.0.</title>
        <authorList>
            <person name="Marrano A."/>
            <person name="Britton M."/>
            <person name="Zimin A.V."/>
            <person name="Zaini P.A."/>
            <person name="Workman R."/>
            <person name="Puiu D."/>
            <person name="Bianco L."/>
            <person name="Allen B.J."/>
            <person name="Troggio M."/>
            <person name="Leslie C.A."/>
            <person name="Timp W."/>
            <person name="Dendekar A."/>
            <person name="Salzberg S.L."/>
            <person name="Neale D.B."/>
        </authorList>
    </citation>
    <scope>NUCLEOTIDE SEQUENCE</scope>
    <source>
        <tissue evidence="3">Leaves</tissue>
    </source>
</reference>
<dbReference type="EMBL" id="LIHL02000007">
    <property type="protein sequence ID" value="KAF5465754.1"/>
    <property type="molecule type" value="Genomic_DNA"/>
</dbReference>
<dbReference type="Proteomes" id="UP000619265">
    <property type="component" value="Unassembled WGS sequence"/>
</dbReference>
<evidence type="ECO:0000259" key="2">
    <source>
        <dbReference type="Pfam" id="PF07727"/>
    </source>
</evidence>
<accession>A0A833XG96</accession>
<protein>
    <recommendedName>
        <fullName evidence="2">Reverse transcriptase Ty1/copia-type domain-containing protein</fullName>
    </recommendedName>
</protein>
<dbReference type="Gramene" id="Jr07_21390_p1">
    <property type="protein sequence ID" value="cds.Jr07_21390_p1"/>
    <property type="gene ID" value="Jr07_21390"/>
</dbReference>